<comment type="caution">
    <text evidence="1">The sequence shown here is derived from an EMBL/GenBank/DDBJ whole genome shotgun (WGS) entry which is preliminary data.</text>
</comment>
<dbReference type="EMBL" id="LGRX02018096">
    <property type="protein sequence ID" value="KAK3260163.1"/>
    <property type="molecule type" value="Genomic_DNA"/>
</dbReference>
<sequence length="365" mass="40322">MNRIHPAFQSYTQFDLWGHLMRCSALPLRWNDSPRILVKVMWALAEAIRAPQALRDRTELRKRRGGAGGTGSCKAQALRVRETLTNTLHRLGMERNEKKGVWEPTPLVEHLGLEVGTKDGQFKEQWGERTVDRFAFTSPRSCPGGLEAEGRGVPQRQWWHHIGQGSPGTGFSPPRSSSCLDGEICSLPAGWVGRFLGVGGGHVSHPGPPVTYFLQGCRTRALSVARYKMSDGAPQEWDSAPAAAGSMQPYLSAINNYRKDLGFEGPAKGRVVGVALGHSWLLACVESLHLHGGGVLHLRPARDVNSSRMWHVSQEHTTFMLRKGKGGQRVWTKWWLVIPLQHVDTNPLQHSEGCSDVCTGSRSGH</sequence>
<evidence type="ECO:0000313" key="1">
    <source>
        <dbReference type="EMBL" id="KAK3260163.1"/>
    </source>
</evidence>
<evidence type="ECO:0000313" key="2">
    <source>
        <dbReference type="Proteomes" id="UP001190700"/>
    </source>
</evidence>
<reference evidence="1 2" key="1">
    <citation type="journal article" date="2015" name="Genome Biol. Evol.">
        <title>Comparative Genomics of a Bacterivorous Green Alga Reveals Evolutionary Causalities and Consequences of Phago-Mixotrophic Mode of Nutrition.</title>
        <authorList>
            <person name="Burns J.A."/>
            <person name="Paasch A."/>
            <person name="Narechania A."/>
            <person name="Kim E."/>
        </authorList>
    </citation>
    <scope>NUCLEOTIDE SEQUENCE [LARGE SCALE GENOMIC DNA]</scope>
    <source>
        <strain evidence="1 2">PLY_AMNH</strain>
    </source>
</reference>
<accession>A0AAE0KTI4</accession>
<gene>
    <name evidence="1" type="ORF">CYMTET_30865</name>
</gene>
<keyword evidence="2" id="KW-1185">Reference proteome</keyword>
<organism evidence="1 2">
    <name type="scientific">Cymbomonas tetramitiformis</name>
    <dbReference type="NCBI Taxonomy" id="36881"/>
    <lineage>
        <taxon>Eukaryota</taxon>
        <taxon>Viridiplantae</taxon>
        <taxon>Chlorophyta</taxon>
        <taxon>Pyramimonadophyceae</taxon>
        <taxon>Pyramimonadales</taxon>
        <taxon>Pyramimonadaceae</taxon>
        <taxon>Cymbomonas</taxon>
    </lineage>
</organism>
<dbReference type="AlphaFoldDB" id="A0AAE0KTI4"/>
<dbReference type="Proteomes" id="UP001190700">
    <property type="component" value="Unassembled WGS sequence"/>
</dbReference>
<name>A0AAE0KTI4_9CHLO</name>
<protein>
    <submittedName>
        <fullName evidence="1">Uncharacterized protein</fullName>
    </submittedName>
</protein>
<proteinExistence type="predicted"/>